<protein>
    <recommendedName>
        <fullName evidence="3">DUF1311 domain-containing protein</fullName>
    </recommendedName>
</protein>
<name>A0ABU5E213_9PROT</name>
<accession>A0ABU5E213</accession>
<gene>
    <name evidence="1" type="ORF">SMD31_13455</name>
</gene>
<organism evidence="1 2">
    <name type="scientific">Dongia rigui</name>
    <dbReference type="NCBI Taxonomy" id="940149"/>
    <lineage>
        <taxon>Bacteria</taxon>
        <taxon>Pseudomonadati</taxon>
        <taxon>Pseudomonadota</taxon>
        <taxon>Alphaproteobacteria</taxon>
        <taxon>Rhodospirillales</taxon>
        <taxon>Dongiaceae</taxon>
        <taxon>Dongia</taxon>
    </lineage>
</organism>
<sequence>MSLATNTKLTDNTQRGVILLMLFCVAFGLSSVMGDARAETPACARPVAAEYPWVCTDVDAGKAFVTVDAALARTLDRIEPRGREIFELQQESWERRMAAICEGPLLGQTQTRSQCIAGFTTSRLQEIEKWLARGKTVIVAPSPLNDKVCAAALRRDRIAWQRQSRDQDNYTVIADAFPQEPAWTTISATDIYTLRKARFNFVNDEAPEDVFEVRAKVPGFIYAWYIAAVPDEAASIEQQLRAARRIDDEALRDLVASLQYPAGSQQGSAWNRLVYERKGKTEAVLKSSLYDASNTEIYKGWYTDSRVAMFEGHAFLLASSVNNREPSVTLFRPAEGGLLKPACFHDAIPSAEKPTTGILNDRFACAFGLAQHPIAWERDVYGNRRAAIDVPEWGGRRWVAERSSAPGRYTYQWLDISAVDATHPPEENAWEPISDLTHDGGDAVSLILTDSGPYISSTSWIPAGEEDGRPVTTTYYRIHDNGLTAVCERTMALVPPPGYAIEGSAN</sequence>
<dbReference type="EMBL" id="JAXCLX010000002">
    <property type="protein sequence ID" value="MDY0872943.1"/>
    <property type="molecule type" value="Genomic_DNA"/>
</dbReference>
<evidence type="ECO:0000313" key="1">
    <source>
        <dbReference type="EMBL" id="MDY0872943.1"/>
    </source>
</evidence>
<evidence type="ECO:0000313" key="2">
    <source>
        <dbReference type="Proteomes" id="UP001271769"/>
    </source>
</evidence>
<reference evidence="1 2" key="1">
    <citation type="journal article" date="2013" name="Antonie Van Leeuwenhoek">
        <title>Dongia rigui sp. nov., isolated from freshwater of a large wetland in Korea.</title>
        <authorList>
            <person name="Baik K.S."/>
            <person name="Hwang Y.M."/>
            <person name="Choi J.S."/>
            <person name="Kwon J."/>
            <person name="Seong C.N."/>
        </authorList>
    </citation>
    <scope>NUCLEOTIDE SEQUENCE [LARGE SCALE GENOMIC DNA]</scope>
    <source>
        <strain evidence="1 2">04SU4-P</strain>
    </source>
</reference>
<dbReference type="Proteomes" id="UP001271769">
    <property type="component" value="Unassembled WGS sequence"/>
</dbReference>
<comment type="caution">
    <text evidence="1">The sequence shown here is derived from an EMBL/GenBank/DDBJ whole genome shotgun (WGS) entry which is preliminary data.</text>
</comment>
<proteinExistence type="predicted"/>
<dbReference type="RefSeq" id="WP_320501413.1">
    <property type="nucleotide sequence ID" value="NZ_JAXCLX010000002.1"/>
</dbReference>
<evidence type="ECO:0008006" key="3">
    <source>
        <dbReference type="Google" id="ProtNLM"/>
    </source>
</evidence>
<keyword evidence="2" id="KW-1185">Reference proteome</keyword>